<dbReference type="Proteomes" id="UP000294933">
    <property type="component" value="Unassembled WGS sequence"/>
</dbReference>
<dbReference type="VEuPathDB" id="FungiDB:BD410DRAFT_882711"/>
<evidence type="ECO:0000313" key="2">
    <source>
        <dbReference type="EMBL" id="TDL17804.1"/>
    </source>
</evidence>
<keyword evidence="3" id="KW-1185">Reference proteome</keyword>
<evidence type="ECO:0000313" key="3">
    <source>
        <dbReference type="Proteomes" id="UP000294933"/>
    </source>
</evidence>
<name>A0A4Y7PQZ3_9AGAM</name>
<dbReference type="AlphaFoldDB" id="A0A4Y7PQZ3"/>
<proteinExistence type="predicted"/>
<evidence type="ECO:0000256" key="1">
    <source>
        <dbReference type="SAM" id="MobiDB-lite"/>
    </source>
</evidence>
<sequence length="288" mass="32436">MNIGKCQNPNNSTSPPPSDEASVSETQVSNELLIAEMASCVRLRGWCPIRLLRERRQLNRQGRLATDQHERSPKISPRVCSSPFPPGAHDIKYQWMRNREVGVKGLRIDERRPNGGEVTPLTVASVLSMHRYQVKEMKSEEVATPYDVEVEATKTFNDENQAAEDTVPEFNLHRDLCLVDPISPFESGNGARVLVRAGFHVEKHTKICWIPVIVENDRMNTGAQFSSDPFPPFDKIANRSKLSESKSEQLADGTEYSSTVAIVAVQIQMFLTRPRVSEYGCRQKALRD</sequence>
<feature type="region of interest" description="Disordered" evidence="1">
    <location>
        <begin position="1"/>
        <end position="26"/>
    </location>
</feature>
<reference evidence="2 3" key="1">
    <citation type="submission" date="2018-06" db="EMBL/GenBank/DDBJ databases">
        <title>A transcriptomic atlas of mushroom development highlights an independent origin of complex multicellularity.</title>
        <authorList>
            <consortium name="DOE Joint Genome Institute"/>
            <person name="Krizsan K."/>
            <person name="Almasi E."/>
            <person name="Merenyi Z."/>
            <person name="Sahu N."/>
            <person name="Viragh M."/>
            <person name="Koszo T."/>
            <person name="Mondo S."/>
            <person name="Kiss B."/>
            <person name="Balint B."/>
            <person name="Kues U."/>
            <person name="Barry K."/>
            <person name="Hegedus J.C."/>
            <person name="Henrissat B."/>
            <person name="Johnson J."/>
            <person name="Lipzen A."/>
            <person name="Ohm R."/>
            <person name="Nagy I."/>
            <person name="Pangilinan J."/>
            <person name="Yan J."/>
            <person name="Xiong Y."/>
            <person name="Grigoriev I.V."/>
            <person name="Hibbett D.S."/>
            <person name="Nagy L.G."/>
        </authorList>
    </citation>
    <scope>NUCLEOTIDE SEQUENCE [LARGE SCALE GENOMIC DNA]</scope>
    <source>
        <strain evidence="2 3">SZMC22713</strain>
    </source>
</reference>
<gene>
    <name evidence="2" type="ORF">BD410DRAFT_882711</name>
</gene>
<dbReference type="EMBL" id="ML170216">
    <property type="protein sequence ID" value="TDL17804.1"/>
    <property type="molecule type" value="Genomic_DNA"/>
</dbReference>
<organism evidence="2 3">
    <name type="scientific">Rickenella mellea</name>
    <dbReference type="NCBI Taxonomy" id="50990"/>
    <lineage>
        <taxon>Eukaryota</taxon>
        <taxon>Fungi</taxon>
        <taxon>Dikarya</taxon>
        <taxon>Basidiomycota</taxon>
        <taxon>Agaricomycotina</taxon>
        <taxon>Agaricomycetes</taxon>
        <taxon>Hymenochaetales</taxon>
        <taxon>Rickenellaceae</taxon>
        <taxon>Rickenella</taxon>
    </lineage>
</organism>
<accession>A0A4Y7PQZ3</accession>
<protein>
    <submittedName>
        <fullName evidence="2">Uncharacterized protein</fullName>
    </submittedName>
</protein>
<feature type="region of interest" description="Disordered" evidence="1">
    <location>
        <begin position="62"/>
        <end position="83"/>
    </location>
</feature>